<dbReference type="PANTHER" id="PTHR43976:SF16">
    <property type="entry name" value="SHORT-CHAIN DEHYDROGENASE_REDUCTASE FAMILY PROTEIN"/>
    <property type="match status" value="1"/>
</dbReference>
<accession>A0A4R0K4C5</accession>
<protein>
    <submittedName>
        <fullName evidence="4">SDR family NAD(P)-dependent oxidoreductase</fullName>
    </submittedName>
</protein>
<keyword evidence="5" id="KW-1185">Reference proteome</keyword>
<evidence type="ECO:0000256" key="3">
    <source>
        <dbReference type="RuleBase" id="RU000363"/>
    </source>
</evidence>
<dbReference type="OrthoDB" id="9792003at2"/>
<evidence type="ECO:0000256" key="2">
    <source>
        <dbReference type="ARBA" id="ARBA00023002"/>
    </source>
</evidence>
<dbReference type="SUPFAM" id="SSF51735">
    <property type="entry name" value="NAD(P)-binding Rossmann-fold domains"/>
    <property type="match status" value="1"/>
</dbReference>
<comment type="similarity">
    <text evidence="1 3">Belongs to the short-chain dehydrogenases/reductases (SDR) family.</text>
</comment>
<name>A0A4R0K4C5_9ACTN</name>
<dbReference type="PRINTS" id="PR00080">
    <property type="entry name" value="SDRFAMILY"/>
</dbReference>
<dbReference type="PRINTS" id="PR00081">
    <property type="entry name" value="GDHRDH"/>
</dbReference>
<dbReference type="GO" id="GO:0016491">
    <property type="term" value="F:oxidoreductase activity"/>
    <property type="evidence" value="ECO:0007669"/>
    <property type="project" value="UniProtKB-KW"/>
</dbReference>
<dbReference type="EMBL" id="SJKD01000003">
    <property type="protein sequence ID" value="TCC49795.1"/>
    <property type="molecule type" value="Genomic_DNA"/>
</dbReference>
<evidence type="ECO:0000313" key="5">
    <source>
        <dbReference type="Proteomes" id="UP000293342"/>
    </source>
</evidence>
<dbReference type="AlphaFoldDB" id="A0A4R0K4C5"/>
<dbReference type="NCBIfam" id="NF004824">
    <property type="entry name" value="PRK06180.1"/>
    <property type="match status" value="1"/>
</dbReference>
<proteinExistence type="inferred from homology"/>
<gene>
    <name evidence="4" type="ORF">E0H75_15850</name>
</gene>
<dbReference type="InterPro" id="IPR002347">
    <property type="entry name" value="SDR_fam"/>
</dbReference>
<dbReference type="PROSITE" id="PS00061">
    <property type="entry name" value="ADH_SHORT"/>
    <property type="match status" value="1"/>
</dbReference>
<evidence type="ECO:0000313" key="4">
    <source>
        <dbReference type="EMBL" id="TCC49795.1"/>
    </source>
</evidence>
<reference evidence="4 5" key="1">
    <citation type="submission" date="2019-02" db="EMBL/GenBank/DDBJ databases">
        <title>Kribbella capetownensis sp. nov. and Kribbella speibonae sp. nov., isolated from soil.</title>
        <authorList>
            <person name="Curtis S.M."/>
            <person name="Norton I."/>
            <person name="Everest G.J."/>
            <person name="Meyers P.R."/>
        </authorList>
    </citation>
    <scope>NUCLEOTIDE SEQUENCE [LARGE SCALE GENOMIC DNA]</scope>
    <source>
        <strain evidence="4 5">YM53</strain>
    </source>
</reference>
<dbReference type="InterPro" id="IPR036291">
    <property type="entry name" value="NAD(P)-bd_dom_sf"/>
</dbReference>
<dbReference type="CDD" id="cd05374">
    <property type="entry name" value="17beta-HSD-like_SDR_c"/>
    <property type="match status" value="1"/>
</dbReference>
<dbReference type="RefSeq" id="WP_131514317.1">
    <property type="nucleotide sequence ID" value="NZ_SJKD01000003.1"/>
</dbReference>
<dbReference type="InterPro" id="IPR020904">
    <property type="entry name" value="Sc_DH/Rdtase_CS"/>
</dbReference>
<keyword evidence="2" id="KW-0560">Oxidoreductase</keyword>
<dbReference type="Pfam" id="PF00106">
    <property type="entry name" value="adh_short"/>
    <property type="match status" value="1"/>
</dbReference>
<comment type="caution">
    <text evidence="4">The sequence shown here is derived from an EMBL/GenBank/DDBJ whole genome shotgun (WGS) entry which is preliminary data.</text>
</comment>
<dbReference type="Proteomes" id="UP000293342">
    <property type="component" value="Unassembled WGS sequence"/>
</dbReference>
<sequence>MADIWLITGANAGFGRALTEEALAAGHTVVAAVRRPDAMDLTHERLSVVKLDITDMAAIPGVVDDVLQQHGRIDVLVNNAGRGMVGAAEQTTDAELRGLMELHFFGPVALTRAVLPSMRERGSGTIVQLSSQGGRFAFPGVSAYCGTKFALEGWSEALAAEVRPFGLRVMLVEPGAFRTSFNEPTALHVSEFSDIYSESVGAVRTALEEGNGKQPGDPVRAAQAILTAVATAEPPLRLPLGSDAVDALAAVYSNSQTELTTWETLSRSADFPA</sequence>
<dbReference type="Gene3D" id="3.40.50.720">
    <property type="entry name" value="NAD(P)-binding Rossmann-like Domain"/>
    <property type="match status" value="1"/>
</dbReference>
<dbReference type="InterPro" id="IPR051911">
    <property type="entry name" value="SDR_oxidoreductase"/>
</dbReference>
<dbReference type="PANTHER" id="PTHR43976">
    <property type="entry name" value="SHORT CHAIN DEHYDROGENASE"/>
    <property type="match status" value="1"/>
</dbReference>
<organism evidence="4 5">
    <name type="scientific">Kribbella capetownensis</name>
    <dbReference type="NCBI Taxonomy" id="1572659"/>
    <lineage>
        <taxon>Bacteria</taxon>
        <taxon>Bacillati</taxon>
        <taxon>Actinomycetota</taxon>
        <taxon>Actinomycetes</taxon>
        <taxon>Propionibacteriales</taxon>
        <taxon>Kribbellaceae</taxon>
        <taxon>Kribbella</taxon>
    </lineage>
</organism>
<evidence type="ECO:0000256" key="1">
    <source>
        <dbReference type="ARBA" id="ARBA00006484"/>
    </source>
</evidence>